<dbReference type="Pfam" id="PF02826">
    <property type="entry name" value="2-Hacid_dh_C"/>
    <property type="match status" value="1"/>
</dbReference>
<dbReference type="InterPro" id="IPR006139">
    <property type="entry name" value="D-isomer_2_OHA_DH_cat_dom"/>
</dbReference>
<dbReference type="CDD" id="cd05300">
    <property type="entry name" value="2-Hacid_dh_1"/>
    <property type="match status" value="1"/>
</dbReference>
<protein>
    <submittedName>
        <fullName evidence="8">D-2-hydroxyacid dehydrogenase</fullName>
    </submittedName>
</protein>
<feature type="domain" description="D-isomer specific 2-hydroxyacid dehydrogenase catalytic" evidence="6">
    <location>
        <begin position="51"/>
        <end position="328"/>
    </location>
</feature>
<reference evidence="8" key="1">
    <citation type="journal article" date="2021" name="PeerJ">
        <title>Extensive microbial diversity within the chicken gut microbiome revealed by metagenomics and culture.</title>
        <authorList>
            <person name="Gilroy R."/>
            <person name="Ravi A."/>
            <person name="Getino M."/>
            <person name="Pursley I."/>
            <person name="Horton D.L."/>
            <person name="Alikhan N.F."/>
            <person name="Baker D."/>
            <person name="Gharbi K."/>
            <person name="Hall N."/>
            <person name="Watson M."/>
            <person name="Adriaenssens E.M."/>
            <person name="Foster-Nyarko E."/>
            <person name="Jarju S."/>
            <person name="Secka A."/>
            <person name="Antonio M."/>
            <person name="Oren A."/>
            <person name="Chaudhuri R.R."/>
            <person name="La Ragione R."/>
            <person name="Hildebrand F."/>
            <person name="Pallen M.J."/>
        </authorList>
    </citation>
    <scope>NUCLEOTIDE SEQUENCE</scope>
    <source>
        <strain evidence="8">ChiHejej3B27-3195</strain>
    </source>
</reference>
<evidence type="ECO:0000256" key="4">
    <source>
        <dbReference type="RuleBase" id="RU003719"/>
    </source>
</evidence>
<evidence type="ECO:0000256" key="1">
    <source>
        <dbReference type="ARBA" id="ARBA00005854"/>
    </source>
</evidence>
<dbReference type="EMBL" id="DXGD01000250">
    <property type="protein sequence ID" value="HIW99830.1"/>
    <property type="molecule type" value="Genomic_DNA"/>
</dbReference>
<dbReference type="Pfam" id="PF00389">
    <property type="entry name" value="2-Hacid_dh"/>
    <property type="match status" value="1"/>
</dbReference>
<evidence type="ECO:0000259" key="7">
    <source>
        <dbReference type="Pfam" id="PF02826"/>
    </source>
</evidence>
<reference evidence="8" key="2">
    <citation type="submission" date="2021-04" db="EMBL/GenBank/DDBJ databases">
        <authorList>
            <person name="Gilroy R."/>
        </authorList>
    </citation>
    <scope>NUCLEOTIDE SEQUENCE</scope>
    <source>
        <strain evidence="8">ChiHejej3B27-3195</strain>
    </source>
</reference>
<evidence type="ECO:0000259" key="6">
    <source>
        <dbReference type="Pfam" id="PF00389"/>
    </source>
</evidence>
<evidence type="ECO:0000313" key="9">
    <source>
        <dbReference type="Proteomes" id="UP000824151"/>
    </source>
</evidence>
<dbReference type="PANTHER" id="PTHR43333">
    <property type="entry name" value="2-HACID_DH_C DOMAIN-CONTAINING PROTEIN"/>
    <property type="match status" value="1"/>
</dbReference>
<dbReference type="SUPFAM" id="SSF52283">
    <property type="entry name" value="Formate/glycerate dehydrogenase catalytic domain-like"/>
    <property type="match status" value="1"/>
</dbReference>
<evidence type="ECO:0000256" key="2">
    <source>
        <dbReference type="ARBA" id="ARBA00023002"/>
    </source>
</evidence>
<organism evidence="8 9">
    <name type="scientific">Candidatus Nesterenkonia stercoripullorum</name>
    <dbReference type="NCBI Taxonomy" id="2838701"/>
    <lineage>
        <taxon>Bacteria</taxon>
        <taxon>Bacillati</taxon>
        <taxon>Actinomycetota</taxon>
        <taxon>Actinomycetes</taxon>
        <taxon>Micrococcales</taxon>
        <taxon>Micrococcaceae</taxon>
        <taxon>Nesterenkonia</taxon>
    </lineage>
</organism>
<dbReference type="PANTHER" id="PTHR43333:SF1">
    <property type="entry name" value="D-ISOMER SPECIFIC 2-HYDROXYACID DEHYDROGENASE NAD-BINDING DOMAIN-CONTAINING PROTEIN"/>
    <property type="match status" value="1"/>
</dbReference>
<dbReference type="AlphaFoldDB" id="A0A9D2A7B7"/>
<accession>A0A9D2A7B7</accession>
<evidence type="ECO:0000313" key="8">
    <source>
        <dbReference type="EMBL" id="HIW99830.1"/>
    </source>
</evidence>
<comment type="similarity">
    <text evidence="1 4">Belongs to the D-isomer specific 2-hydroxyacid dehydrogenase family.</text>
</comment>
<name>A0A9D2A7B7_9MICC</name>
<dbReference type="InterPro" id="IPR006140">
    <property type="entry name" value="D-isomer_DH_NAD-bd"/>
</dbReference>
<evidence type="ECO:0000256" key="3">
    <source>
        <dbReference type="ARBA" id="ARBA00023027"/>
    </source>
</evidence>
<proteinExistence type="inferred from homology"/>
<keyword evidence="2 4" id="KW-0560">Oxidoreductase</keyword>
<keyword evidence="3" id="KW-0520">NAD</keyword>
<feature type="domain" description="D-isomer specific 2-hydroxyacid dehydrogenase NAD-binding" evidence="7">
    <location>
        <begin position="124"/>
        <end position="297"/>
    </location>
</feature>
<gene>
    <name evidence="8" type="ORF">H9871_06770</name>
</gene>
<dbReference type="SUPFAM" id="SSF51735">
    <property type="entry name" value="NAD(P)-binding Rossmann-fold domains"/>
    <property type="match status" value="1"/>
</dbReference>
<dbReference type="InterPro" id="IPR036291">
    <property type="entry name" value="NAD(P)-bd_dom_sf"/>
</dbReference>
<comment type="caution">
    <text evidence="8">The sequence shown here is derived from an EMBL/GenBank/DDBJ whole genome shotgun (WGS) entry which is preliminary data.</text>
</comment>
<dbReference type="Proteomes" id="UP000824151">
    <property type="component" value="Unassembled WGS sequence"/>
</dbReference>
<sequence>MRDDLQDAESSEQSAGVTRSPREAHSAGLWVPPRIEELADRAELRFCVAGSLAEALSGADVLFLWDFFSPAVRNAWDQADSLAWIHVAAAGVDSLMFDDLAASAVTVTNAQGIFDRPIAEFVLGAIFSCAKDFAGSQEYKRQRTWVHRETERVQGKHALVIGTGAIGRETARLLGAVGMSVRGVGRRARSEDPDFGTVVDSAELAQHIGWADHVVNAAPLTSQTRGLIDAEVLGAMKPGAHLINIGRGESVEEASLIQALRHGPLGFASLDVFEEEPLPQASPLWDMDNVLISAHMSGDVLGWRDALADQFIDNALRWLDDRPLENVVDTAKGYVPRT</sequence>
<dbReference type="GO" id="GO:0016616">
    <property type="term" value="F:oxidoreductase activity, acting on the CH-OH group of donors, NAD or NADP as acceptor"/>
    <property type="evidence" value="ECO:0007669"/>
    <property type="project" value="InterPro"/>
</dbReference>
<feature type="compositionally biased region" description="Acidic residues" evidence="5">
    <location>
        <begin position="1"/>
        <end position="10"/>
    </location>
</feature>
<evidence type="ECO:0000256" key="5">
    <source>
        <dbReference type="SAM" id="MobiDB-lite"/>
    </source>
</evidence>
<dbReference type="GO" id="GO:0051287">
    <property type="term" value="F:NAD binding"/>
    <property type="evidence" value="ECO:0007669"/>
    <property type="project" value="InterPro"/>
</dbReference>
<dbReference type="Gene3D" id="3.40.50.720">
    <property type="entry name" value="NAD(P)-binding Rossmann-like Domain"/>
    <property type="match status" value="2"/>
</dbReference>
<feature type="region of interest" description="Disordered" evidence="5">
    <location>
        <begin position="1"/>
        <end position="25"/>
    </location>
</feature>